<dbReference type="STRING" id="1121362.A605_03595"/>
<gene>
    <name evidence="2" type="ORF">A605_03595</name>
</gene>
<dbReference type="HOGENOM" id="CLU_048547_0_0_11"/>
<dbReference type="NCBIfam" id="NF033539">
    <property type="entry name" value="transpos_IS1380"/>
    <property type="match status" value="1"/>
</dbReference>
<dbReference type="PATRIC" id="fig|1121362.3.peg.724"/>
<dbReference type="InterPro" id="IPR047960">
    <property type="entry name" value="Transpos_IS1380"/>
</dbReference>
<dbReference type="InterPro" id="IPR025668">
    <property type="entry name" value="Tnp_DDE_dom"/>
</dbReference>
<sequence length="482" mass="51660">MQLSHTPAAVSASFDDPNLVSASGLVPVMRLADESGLSTLAQERLTVPTDKGANAGAKIASLIDGMVAGADSIDDMDLLRHGGMSSLFNRIYAPSTLGSFLRSFTYGHVRQLDAVASRLLVNLADQAPDLVPAPAVATVGDVDDAGEDTTTRGSGYVFVDVDDTIVEVHGHNKQGVGFGYSKVRGLNALLATVATPESAPVVVAQRLRRGSCGSPRGAGRLIAEALATTRRLPGMTGQKILVRADSAYYGSPSVRAAIKAGADVSVTTRMTGPVKRAIATIGEDAWETIRYTDAVYDEDTKRWISSAEVAEIPFTAFESRKKADQVPGRLVVRRIPELNKKDVDQPGLFDLYRFHALFTTSDLDTVTADKTHRQHAVIEQVNADLKASALAHMPSGVFTANAAWLVLAVIAFNLTRAAGTIAATDLARATTATIRRKIITVPARIARSARRLILHLPEDWKWEPQWSRLFDHTHSPPATIPA</sequence>
<evidence type="ECO:0000313" key="2">
    <source>
        <dbReference type="EMBL" id="AGF71730.1"/>
    </source>
</evidence>
<reference evidence="2 3" key="1">
    <citation type="journal article" date="2012" name="Stand. Genomic Sci.">
        <title>Genome sequence of the halotolerant bacterium Corynebacterium halotolerans type strain YIM 70093(T) (= DSM 44683(T)).</title>
        <authorList>
            <person name="Ruckert C."/>
            <person name="Albersmeier A."/>
            <person name="Al-Dilaimi A."/>
            <person name="Niehaus K."/>
            <person name="Szczepanowski R."/>
            <person name="Kalinowski J."/>
        </authorList>
    </citation>
    <scope>NUCLEOTIDE SEQUENCE [LARGE SCALE GENOMIC DNA]</scope>
    <source>
        <strain evidence="2">YIM 70093</strain>
    </source>
</reference>
<dbReference type="EMBL" id="CP003697">
    <property type="protein sequence ID" value="AGF71730.1"/>
    <property type="molecule type" value="Genomic_DNA"/>
</dbReference>
<feature type="domain" description="Transposase DDE" evidence="1">
    <location>
        <begin position="9"/>
        <end position="468"/>
    </location>
</feature>
<dbReference type="Proteomes" id="UP000011723">
    <property type="component" value="Chromosome"/>
</dbReference>
<protein>
    <submittedName>
        <fullName evidence="2">TnpC</fullName>
    </submittedName>
</protein>
<dbReference type="AlphaFoldDB" id="M1NW54"/>
<evidence type="ECO:0000259" key="1">
    <source>
        <dbReference type="Pfam" id="PF13701"/>
    </source>
</evidence>
<evidence type="ECO:0000313" key="3">
    <source>
        <dbReference type="Proteomes" id="UP000011723"/>
    </source>
</evidence>
<dbReference type="OrthoDB" id="3718343at2"/>
<dbReference type="eggNOG" id="COG3385">
    <property type="taxonomic scope" value="Bacteria"/>
</dbReference>
<proteinExistence type="predicted"/>
<dbReference type="Pfam" id="PF13701">
    <property type="entry name" value="DDE_Tnp_1_4"/>
    <property type="match status" value="1"/>
</dbReference>
<keyword evidence="3" id="KW-1185">Reference proteome</keyword>
<name>M1NW54_9CORY</name>
<dbReference type="KEGG" id="chn:A605_03595"/>
<accession>M1NW54</accession>
<organism evidence="2 3">
    <name type="scientific">Corynebacterium halotolerans YIM 70093 = DSM 44683</name>
    <dbReference type="NCBI Taxonomy" id="1121362"/>
    <lineage>
        <taxon>Bacteria</taxon>
        <taxon>Bacillati</taxon>
        <taxon>Actinomycetota</taxon>
        <taxon>Actinomycetes</taxon>
        <taxon>Mycobacteriales</taxon>
        <taxon>Corynebacteriaceae</taxon>
        <taxon>Corynebacterium</taxon>
    </lineage>
</organism>